<keyword evidence="2" id="KW-1185">Reference proteome</keyword>
<dbReference type="PANTHER" id="PTHR33309:SF1">
    <property type="entry name" value="MYB_SANT-LIKE DNA-BINDING DOMAIN-CONTAINING PROTEIN"/>
    <property type="match status" value="1"/>
</dbReference>
<comment type="caution">
    <text evidence="1">The sequence shown here is derived from an EMBL/GenBank/DDBJ whole genome shotgun (WGS) entry which is preliminary data.</text>
</comment>
<protein>
    <submittedName>
        <fullName evidence="1">Uncharacterized protein</fullName>
    </submittedName>
</protein>
<proteinExistence type="predicted"/>
<organism evidence="1 2">
    <name type="scientific">Paramuricea clavata</name>
    <name type="common">Red gorgonian</name>
    <name type="synonym">Violescent sea-whip</name>
    <dbReference type="NCBI Taxonomy" id="317549"/>
    <lineage>
        <taxon>Eukaryota</taxon>
        <taxon>Metazoa</taxon>
        <taxon>Cnidaria</taxon>
        <taxon>Anthozoa</taxon>
        <taxon>Octocorallia</taxon>
        <taxon>Malacalcyonacea</taxon>
        <taxon>Plexauridae</taxon>
        <taxon>Paramuricea</taxon>
    </lineage>
</organism>
<gene>
    <name evidence="1" type="ORF">PACLA_8A078728</name>
</gene>
<dbReference type="PANTHER" id="PTHR33309">
    <property type="entry name" value="KERATIN, ULTRA HIGH-SULFUR MATRIX PROTEIN-LIKE"/>
    <property type="match status" value="1"/>
</dbReference>
<sequence>MRWTEEHDIVLCREVLVAQPYQYRPQSAERGSAWTSIANELNAVQEIRFCVTQKAVRDRMKLLVERHKKKTREEESASGISPEESEIDEALDTIIELIDDAEQHFEKAWPEIQDNMAICIRNVLPHSLFKMADLYRLGIANVCFSNFQRFSYINPSSARRKHHLNTRSCNRTNFKTVQMGQTSSRELYSYLISSHIPDS</sequence>
<dbReference type="Proteomes" id="UP001152795">
    <property type="component" value="Unassembled WGS sequence"/>
</dbReference>
<dbReference type="EMBL" id="CACRXK020001923">
    <property type="protein sequence ID" value="CAB3991823.1"/>
    <property type="molecule type" value="Genomic_DNA"/>
</dbReference>
<evidence type="ECO:0000313" key="2">
    <source>
        <dbReference type="Proteomes" id="UP001152795"/>
    </source>
</evidence>
<name>A0A6S7GK35_PARCT</name>
<accession>A0A6S7GK35</accession>
<dbReference type="OrthoDB" id="5988920at2759"/>
<dbReference type="AlphaFoldDB" id="A0A6S7GK35"/>
<reference evidence="1" key="1">
    <citation type="submission" date="2020-04" db="EMBL/GenBank/DDBJ databases">
        <authorList>
            <person name="Alioto T."/>
            <person name="Alioto T."/>
            <person name="Gomez Garrido J."/>
        </authorList>
    </citation>
    <scope>NUCLEOTIDE SEQUENCE</scope>
    <source>
        <strain evidence="1">A484AB</strain>
    </source>
</reference>
<evidence type="ECO:0000313" key="1">
    <source>
        <dbReference type="EMBL" id="CAB3991823.1"/>
    </source>
</evidence>